<dbReference type="EMBL" id="LDRX01000057">
    <property type="protein sequence ID" value="KTS81957.1"/>
    <property type="molecule type" value="Genomic_DNA"/>
</dbReference>
<reference evidence="1 2" key="1">
    <citation type="journal article" date="2016" name="Front. Microbiol.">
        <title>Genomic Resource of Rice Seed Associated Bacteria.</title>
        <authorList>
            <person name="Midha S."/>
            <person name="Bansal K."/>
            <person name="Sharma S."/>
            <person name="Kumar N."/>
            <person name="Patil P.P."/>
            <person name="Chaudhry V."/>
            <person name="Patil P.B."/>
        </authorList>
    </citation>
    <scope>NUCLEOTIDE SEQUENCE [LARGE SCALE GENOMIC DNA]</scope>
    <source>
        <strain evidence="1 2">NS115</strain>
    </source>
</reference>
<proteinExistence type="predicted"/>
<dbReference type="Proteomes" id="UP000074866">
    <property type="component" value="Unassembled WGS sequence"/>
</dbReference>
<gene>
    <name evidence="1" type="ORF">NS115_13735</name>
</gene>
<sequence length="1203" mass="132344">MRKKWNTATVALLLFLQCLFSTTQAYAQNPDSTLPVTPGTDPVQSVTNDVYPMPSEPINIPPAVPAPVPEPTAGSTSEVRATQESILTKLTLTDSTGSVIDAVYNPDSRIDIGSAIHLGYEWELPNHTYKAGDTFTFQLPEQFQIYTDITSPLTNTDGEVGHFTVDRQGKVVMTFNDYVESHSNVSGKLEIKTEFSTQIEKGSTQVIIAIPIKGGEQTAIVNIKPAAGPTMEKQGKFDGKDQIHWTVNVNKHLDPIKHAVVTDPTPQGLELVKDSIRVNHLQINVNGTTVLGDTVSSDKYTVEADPVVPGFRIRFNEESINSAYRIQYSTNITSEDTRFSNTATFSGDDVRDTSATATVTVQRGDFLSKKVEKYDPVTQTISWAIKYNFANKKIPAAQAALSDRFNNSQQLIINSLKVYKGDTQDELPASQYSVTPVTDDHGTNGFNLLFNTDIEASYTIRYQTKAIDRVVKNSKITNSVTSDGVTKETTTELKSIIITKGYKEPNYNTKTIPWVISINADKYTMDQIVIDDAFPNGGLALLPNTLKIQSADGKTTLTSPTDYELIPLTLDYKKGFTIRFHKKIQDTYTINYTTTFNNEWKIDKTKPDFWNKASITWLYNGTTQTAEAEARLWPDNMTQQNGAKSGSYNASSKQITWDIKANYNRKTLNHAEIRDTLLQGQKLVPNSVKVYDMTLLGWWNGVQKGGEVPSSQYTLVLPSAANNNELSIQFNQSINSPYWVTFQTTLEGELIDKEINNNALLMDGKNVDSEWTAKVTVPHGGEYVTKSGAQNGNKIDWNIHINEGQSHVSNAKIVDTPSNNQILIEDSFHLYSTKVSANGEAVRDTELVKDQDYKLKITTTAQGQQSFELAFAKAISSGYILQYQSFLQAEDKAKVSNKVNFEGDRLTTEIRETSKEITVRTSSGSGSGGGVTGSLEITKVDEDDHNKVLSGARFALYDKNQKRAPLVQTTNLDGKIVFSSLSYDDYILEELTAPEGYKITAPKTEIKIDTTIKQSSGIKQIVITNKKDTPVDPGPGTPTDPGTPTNPGTPTDPGTPTSPGSGKKHDKDPEITEPPATPVTPVTTEEPKIIEDEDVPLGVPVIEQPPVEPEAQPSAEPGVQPETPEADPHQEPSPPVKIEEDPVPKGVIRLPAEKPENPSDPGHTPKVDTLPKTGENSPAPFYVSGMFLILLGAYLGYRRTHKK</sequence>
<organism evidence="1 2">
    <name type="scientific">Paenibacillus jamilae</name>
    <dbReference type="NCBI Taxonomy" id="114136"/>
    <lineage>
        <taxon>Bacteria</taxon>
        <taxon>Bacillati</taxon>
        <taxon>Bacillota</taxon>
        <taxon>Bacilli</taxon>
        <taxon>Bacillales</taxon>
        <taxon>Paenibacillaceae</taxon>
        <taxon>Paenibacillus</taxon>
    </lineage>
</organism>
<name>A0ACC4ZUA7_9BACL</name>
<keyword evidence="2" id="KW-1185">Reference proteome</keyword>
<accession>A0ACC4ZUA7</accession>
<protein>
    <submittedName>
        <fullName evidence="1">Peptidase</fullName>
    </submittedName>
</protein>
<evidence type="ECO:0000313" key="2">
    <source>
        <dbReference type="Proteomes" id="UP000074866"/>
    </source>
</evidence>
<evidence type="ECO:0000313" key="1">
    <source>
        <dbReference type="EMBL" id="KTS81957.1"/>
    </source>
</evidence>
<comment type="caution">
    <text evidence="1">The sequence shown here is derived from an EMBL/GenBank/DDBJ whole genome shotgun (WGS) entry which is preliminary data.</text>
</comment>